<evidence type="ECO:0000256" key="2">
    <source>
        <dbReference type="ARBA" id="ARBA00022448"/>
    </source>
</evidence>
<evidence type="ECO:0000256" key="9">
    <source>
        <dbReference type="RuleBase" id="RU003357"/>
    </source>
</evidence>
<evidence type="ECO:0000256" key="7">
    <source>
        <dbReference type="ARBA" id="ARBA00023237"/>
    </source>
</evidence>
<dbReference type="Pfam" id="PF13715">
    <property type="entry name" value="CarbopepD_reg_2"/>
    <property type="match status" value="1"/>
</dbReference>
<evidence type="ECO:0000259" key="12">
    <source>
        <dbReference type="Pfam" id="PF07715"/>
    </source>
</evidence>
<dbReference type="InterPro" id="IPR036942">
    <property type="entry name" value="Beta-barrel_TonB_sf"/>
</dbReference>
<evidence type="ECO:0000256" key="5">
    <source>
        <dbReference type="ARBA" id="ARBA00023077"/>
    </source>
</evidence>
<dbReference type="Gene3D" id="2.170.130.10">
    <property type="entry name" value="TonB-dependent receptor, plug domain"/>
    <property type="match status" value="1"/>
</dbReference>
<feature type="domain" description="TonB-dependent receptor plug" evidence="12">
    <location>
        <begin position="131"/>
        <end position="236"/>
    </location>
</feature>
<keyword evidence="7 8" id="KW-0998">Cell outer membrane</keyword>
<proteinExistence type="inferred from homology"/>
<evidence type="ECO:0000313" key="13">
    <source>
        <dbReference type="EMBL" id="SDF04183.1"/>
    </source>
</evidence>
<comment type="similarity">
    <text evidence="8 9">Belongs to the TonB-dependent receptor family.</text>
</comment>
<keyword evidence="5 9" id="KW-0798">TonB box</keyword>
<dbReference type="InterPro" id="IPR008969">
    <property type="entry name" value="CarboxyPept-like_regulatory"/>
</dbReference>
<dbReference type="Pfam" id="PF07715">
    <property type="entry name" value="Plug"/>
    <property type="match status" value="1"/>
</dbReference>
<keyword evidence="3 8" id="KW-1134">Transmembrane beta strand</keyword>
<dbReference type="Pfam" id="PF00593">
    <property type="entry name" value="TonB_dep_Rec_b-barrel"/>
    <property type="match status" value="1"/>
</dbReference>
<protein>
    <submittedName>
        <fullName evidence="13">Outer membrane receptor for ferrienterochelin and colicins</fullName>
    </submittedName>
</protein>
<dbReference type="InterPro" id="IPR000531">
    <property type="entry name" value="Beta-barrel_TonB"/>
</dbReference>
<dbReference type="PANTHER" id="PTHR30069">
    <property type="entry name" value="TONB-DEPENDENT OUTER MEMBRANE RECEPTOR"/>
    <property type="match status" value="1"/>
</dbReference>
<keyword evidence="10" id="KW-0732">Signal</keyword>
<dbReference type="InterPro" id="IPR037066">
    <property type="entry name" value="Plug_dom_sf"/>
</dbReference>
<keyword evidence="13" id="KW-0675">Receptor</keyword>
<keyword evidence="6 8" id="KW-0472">Membrane</keyword>
<evidence type="ECO:0000313" key="14">
    <source>
        <dbReference type="Proteomes" id="UP000199045"/>
    </source>
</evidence>
<dbReference type="EMBL" id="FNBN01000001">
    <property type="protein sequence ID" value="SDF04183.1"/>
    <property type="molecule type" value="Genomic_DNA"/>
</dbReference>
<feature type="signal peptide" evidence="10">
    <location>
        <begin position="1"/>
        <end position="22"/>
    </location>
</feature>
<evidence type="ECO:0000256" key="6">
    <source>
        <dbReference type="ARBA" id="ARBA00023136"/>
    </source>
</evidence>
<dbReference type="STRING" id="104663.SAMN04488121_101610"/>
<dbReference type="PROSITE" id="PS52016">
    <property type="entry name" value="TONB_DEPENDENT_REC_3"/>
    <property type="match status" value="1"/>
</dbReference>
<evidence type="ECO:0000259" key="11">
    <source>
        <dbReference type="Pfam" id="PF00593"/>
    </source>
</evidence>
<keyword evidence="4 8" id="KW-0812">Transmembrane</keyword>
<dbReference type="Gene3D" id="2.60.40.1120">
    <property type="entry name" value="Carboxypeptidase-like, regulatory domain"/>
    <property type="match status" value="1"/>
</dbReference>
<comment type="subcellular location">
    <subcellularLocation>
        <location evidence="1 8">Cell outer membrane</location>
        <topology evidence="1 8">Multi-pass membrane protein</topology>
    </subcellularLocation>
</comment>
<evidence type="ECO:0000256" key="3">
    <source>
        <dbReference type="ARBA" id="ARBA00022452"/>
    </source>
</evidence>
<dbReference type="AlphaFoldDB" id="A0A1G7HV19"/>
<dbReference type="PANTHER" id="PTHR30069:SF57">
    <property type="entry name" value="TONB-DEPENDENT RECEPTOR"/>
    <property type="match status" value="1"/>
</dbReference>
<evidence type="ECO:0000256" key="10">
    <source>
        <dbReference type="SAM" id="SignalP"/>
    </source>
</evidence>
<dbReference type="SUPFAM" id="SSF56935">
    <property type="entry name" value="Porins"/>
    <property type="match status" value="1"/>
</dbReference>
<feature type="domain" description="TonB-dependent receptor-like beta-barrel" evidence="11">
    <location>
        <begin position="282"/>
        <end position="707"/>
    </location>
</feature>
<accession>A0A1G7HV19</accession>
<dbReference type="GO" id="GO:0009279">
    <property type="term" value="C:cell outer membrane"/>
    <property type="evidence" value="ECO:0007669"/>
    <property type="project" value="UniProtKB-SubCell"/>
</dbReference>
<keyword evidence="2 8" id="KW-0813">Transport</keyword>
<dbReference type="InterPro" id="IPR039426">
    <property type="entry name" value="TonB-dep_rcpt-like"/>
</dbReference>
<dbReference type="SUPFAM" id="SSF49464">
    <property type="entry name" value="Carboxypeptidase regulatory domain-like"/>
    <property type="match status" value="1"/>
</dbReference>
<evidence type="ECO:0000256" key="1">
    <source>
        <dbReference type="ARBA" id="ARBA00004571"/>
    </source>
</evidence>
<organism evidence="13 14">
    <name type="scientific">Chitinophaga filiformis</name>
    <name type="common">Myxococcus filiformis</name>
    <name type="synonym">Flexibacter filiformis</name>
    <dbReference type="NCBI Taxonomy" id="104663"/>
    <lineage>
        <taxon>Bacteria</taxon>
        <taxon>Pseudomonadati</taxon>
        <taxon>Bacteroidota</taxon>
        <taxon>Chitinophagia</taxon>
        <taxon>Chitinophagales</taxon>
        <taxon>Chitinophagaceae</taxon>
        <taxon>Chitinophaga</taxon>
    </lineage>
</organism>
<feature type="chain" id="PRO_5011746847" evidence="10">
    <location>
        <begin position="23"/>
        <end position="763"/>
    </location>
</feature>
<dbReference type="GO" id="GO:0015344">
    <property type="term" value="F:siderophore uptake transmembrane transporter activity"/>
    <property type="evidence" value="ECO:0007669"/>
    <property type="project" value="TreeGrafter"/>
</dbReference>
<reference evidence="14" key="1">
    <citation type="submission" date="2016-10" db="EMBL/GenBank/DDBJ databases">
        <authorList>
            <person name="Varghese N."/>
            <person name="Submissions S."/>
        </authorList>
    </citation>
    <scope>NUCLEOTIDE SEQUENCE [LARGE SCALE GENOMIC DNA]</scope>
    <source>
        <strain evidence="14">DSM 527</strain>
    </source>
</reference>
<evidence type="ECO:0000256" key="8">
    <source>
        <dbReference type="PROSITE-ProRule" id="PRU01360"/>
    </source>
</evidence>
<gene>
    <name evidence="13" type="ORF">SAMN04488121_101610</name>
</gene>
<dbReference type="Proteomes" id="UP000199045">
    <property type="component" value="Unassembled WGS sequence"/>
</dbReference>
<dbReference type="InterPro" id="IPR012910">
    <property type="entry name" value="Plug_dom"/>
</dbReference>
<sequence length="763" mass="85174">MIRTYTFAYLKISLLISVVCLAFPSAGTAQSSTGTISGYVLSEGQPVYLANVYLAENKAGVATDSTGYFRLNNVKAGTYTLKSSATGFMSYSRKVTVTAAGKISLQIRLQQDVTKLNDVVVTGTLKPVSRTESPVPVEVYTPKYFQKNPSPSLLESIGMVNGVRPQLNCNVCNTGDIHINGMEGAYTMILIDGMPIVSALSTVYGLSGIPMSMVERIEVVKGPGSSLYGSEAMGGIVNVITRNPLNAPLVSADIFSSSWGEYNIDAAMKVNAGKASGLFGVSWFNYQHPKDNNGDGFTDLTIQNRISVFNKWSFRRKENRQASIAARYVYEDRWGGDMRWTKAWRGSDSIYGESIYTKRVELIGMYQLPVKEKIMLQYSYNRHEQNSYYGRVPYMATQHVGFTQLYWDKQLGEKHNLLTGISYRYTWYDDNTPATLSEDGKLNMPAKTPLPGAFVQDEWSFARKHKLLLGYRYDHDKNHGSIHSPRIAYKWTPDANNTLRASLGTGFRVVNLFTEDHAALTGSRQVVIAEALKPEKSYNANLNYVLKIPMNTAFINLDATGFYSYFTNKITGDFDTDPDKIIYDNLRGHAVSQGASLNVDAAFAFPLKVLAGITYMDVYQIDENAAGIPVKSRQIDAPKWSGTFTISYSLPAGFGIDLTGNWNGPMRLPIQPKDYRPEYSPWFLLANAQVTKKFAKGWEVYGGVKNLLNYVPKYALMRPFDPFDKHVNDPVNNPNGYTFDTEYNYAPLQGIRGFLGVRYNLFK</sequence>
<evidence type="ECO:0000256" key="4">
    <source>
        <dbReference type="ARBA" id="ARBA00022692"/>
    </source>
</evidence>
<dbReference type="Gene3D" id="2.40.170.20">
    <property type="entry name" value="TonB-dependent receptor, beta-barrel domain"/>
    <property type="match status" value="1"/>
</dbReference>
<dbReference type="CDD" id="cd01347">
    <property type="entry name" value="ligand_gated_channel"/>
    <property type="match status" value="1"/>
</dbReference>
<dbReference type="GO" id="GO:0044718">
    <property type="term" value="P:siderophore transmembrane transport"/>
    <property type="evidence" value="ECO:0007669"/>
    <property type="project" value="TreeGrafter"/>
</dbReference>
<name>A0A1G7HV19_CHIFI</name>